<dbReference type="SMART" id="SM00283">
    <property type="entry name" value="MA"/>
    <property type="match status" value="1"/>
</dbReference>
<evidence type="ECO:0000256" key="3">
    <source>
        <dbReference type="PROSITE-ProRule" id="PRU00284"/>
    </source>
</evidence>
<dbReference type="PANTHER" id="PTHR32089:SF112">
    <property type="entry name" value="LYSOZYME-LIKE PROTEIN-RELATED"/>
    <property type="match status" value="1"/>
</dbReference>
<evidence type="ECO:0000313" key="8">
    <source>
        <dbReference type="Proteomes" id="UP001595791"/>
    </source>
</evidence>
<dbReference type="InterPro" id="IPR004090">
    <property type="entry name" value="Chemotax_Me-accpt_rcpt"/>
</dbReference>
<feature type="domain" description="Methyl-accepting transducer" evidence="5">
    <location>
        <begin position="293"/>
        <end position="529"/>
    </location>
</feature>
<dbReference type="SMART" id="SM00304">
    <property type="entry name" value="HAMP"/>
    <property type="match status" value="2"/>
</dbReference>
<evidence type="ECO:0000256" key="1">
    <source>
        <dbReference type="ARBA" id="ARBA00023224"/>
    </source>
</evidence>
<dbReference type="InterPro" id="IPR021796">
    <property type="entry name" value="Tll0287-like_dom"/>
</dbReference>
<organism evidence="7 8">
    <name type="scientific">Chitinimonas lacunae</name>
    <dbReference type="NCBI Taxonomy" id="1963018"/>
    <lineage>
        <taxon>Bacteria</taxon>
        <taxon>Pseudomonadati</taxon>
        <taxon>Pseudomonadota</taxon>
        <taxon>Betaproteobacteria</taxon>
        <taxon>Neisseriales</taxon>
        <taxon>Chitinibacteraceae</taxon>
        <taxon>Chitinimonas</taxon>
    </lineage>
</organism>
<keyword evidence="4" id="KW-0472">Membrane</keyword>
<gene>
    <name evidence="7" type="ORF">ACFOW7_16800</name>
</gene>
<dbReference type="RefSeq" id="WP_378166434.1">
    <property type="nucleotide sequence ID" value="NZ_JBHSBU010000001.1"/>
</dbReference>
<dbReference type="PRINTS" id="PR00260">
    <property type="entry name" value="CHEMTRNSDUCR"/>
</dbReference>
<evidence type="ECO:0000256" key="2">
    <source>
        <dbReference type="ARBA" id="ARBA00029447"/>
    </source>
</evidence>
<comment type="caution">
    <text evidence="7">The sequence shown here is derived from an EMBL/GenBank/DDBJ whole genome shotgun (WGS) entry which is preliminary data.</text>
</comment>
<dbReference type="PROSITE" id="PS50885">
    <property type="entry name" value="HAMP"/>
    <property type="match status" value="1"/>
</dbReference>
<dbReference type="Pfam" id="PF00672">
    <property type="entry name" value="HAMP"/>
    <property type="match status" value="1"/>
</dbReference>
<dbReference type="EMBL" id="JBHSBU010000001">
    <property type="protein sequence ID" value="MFC4160996.1"/>
    <property type="molecule type" value="Genomic_DNA"/>
</dbReference>
<comment type="similarity">
    <text evidence="2">Belongs to the methyl-accepting chemotaxis (MCP) protein family.</text>
</comment>
<dbReference type="InterPro" id="IPR004089">
    <property type="entry name" value="MCPsignal_dom"/>
</dbReference>
<dbReference type="InterPro" id="IPR003660">
    <property type="entry name" value="HAMP_dom"/>
</dbReference>
<dbReference type="Pfam" id="PF11845">
    <property type="entry name" value="Tll0287-like"/>
    <property type="match status" value="1"/>
</dbReference>
<dbReference type="CDD" id="cd11386">
    <property type="entry name" value="MCP_signal"/>
    <property type="match status" value="1"/>
</dbReference>
<dbReference type="SUPFAM" id="SSF58104">
    <property type="entry name" value="Methyl-accepting chemotaxis protein (MCP) signaling domain"/>
    <property type="match status" value="1"/>
</dbReference>
<name>A0ABV8MVK3_9NEIS</name>
<protein>
    <submittedName>
        <fullName evidence="7">Methyl-accepting chemotaxis protein</fullName>
    </submittedName>
</protein>
<feature type="transmembrane region" description="Helical" evidence="4">
    <location>
        <begin position="212"/>
        <end position="233"/>
    </location>
</feature>
<dbReference type="Proteomes" id="UP001595791">
    <property type="component" value="Unassembled WGS sequence"/>
</dbReference>
<keyword evidence="4" id="KW-1133">Transmembrane helix</keyword>
<proteinExistence type="inferred from homology"/>
<dbReference type="CDD" id="cd06225">
    <property type="entry name" value="HAMP"/>
    <property type="match status" value="1"/>
</dbReference>
<evidence type="ECO:0000259" key="6">
    <source>
        <dbReference type="PROSITE" id="PS50885"/>
    </source>
</evidence>
<evidence type="ECO:0000256" key="4">
    <source>
        <dbReference type="SAM" id="Phobius"/>
    </source>
</evidence>
<dbReference type="Pfam" id="PF00015">
    <property type="entry name" value="MCPsignal"/>
    <property type="match status" value="1"/>
</dbReference>
<dbReference type="Gene3D" id="1.10.287.950">
    <property type="entry name" value="Methyl-accepting chemotaxis protein"/>
    <property type="match status" value="1"/>
</dbReference>
<evidence type="ECO:0000259" key="5">
    <source>
        <dbReference type="PROSITE" id="PS50111"/>
    </source>
</evidence>
<keyword evidence="4" id="KW-0812">Transmembrane</keyword>
<accession>A0ABV8MVK3</accession>
<evidence type="ECO:0000313" key="7">
    <source>
        <dbReference type="EMBL" id="MFC4160996.1"/>
    </source>
</evidence>
<keyword evidence="8" id="KW-1185">Reference proteome</keyword>
<sequence length="565" mass="60457">MSQPRFISLSRQLLLPVLLVGLAVLLTVMAILIHLREQTVAAAGLNTAKSTAHQIATLRNFYTAEIAARAKKAGMKLNYDFATADNTLPLPATLVKTLGEAVGRDQPGMSIRLYSRHPFPVRAATEKYDSFELRVIGELEKNPDQPQSLLETINGKPYARYAVADRMKEGCVACHNSHPESPKRDWKVGDVRGVIEVTVPVEEVTSHIDRGILSLALSIVAGFCLIGAVAVVVSRRMARSVRLLGDRVVQVERDGDFTVRVTAERNDEVGRIVTAFNSLIGHCQHIIAEIRRDASDLFDEAKRLADASEQVSDATQQQSERAASTAAALEQMSASIAHVAGRAGAAAGLSDTTVALSREGSEVAHQTAESLNRASGTVETMAGLIQSLDQRSTQISGVAQSIRAIAEQTNLLALNAAIEAARAGEAGRGFAVVADEVRKLAERTSQATEEISQTIGVIQREISNAVASMQDSRNAVRGSVELAERAATALATIGRSAQEARQHIGEIAIATSEQDQASNAVAGNMEQISRMADNNAHAISSTADAADRVRALAEQLQRSVARFQV</sequence>
<keyword evidence="1 3" id="KW-0807">Transducer</keyword>
<dbReference type="PANTHER" id="PTHR32089">
    <property type="entry name" value="METHYL-ACCEPTING CHEMOTAXIS PROTEIN MCPB"/>
    <property type="match status" value="1"/>
</dbReference>
<reference evidence="8" key="1">
    <citation type="journal article" date="2019" name="Int. J. Syst. Evol. Microbiol.">
        <title>The Global Catalogue of Microorganisms (GCM) 10K type strain sequencing project: providing services to taxonomists for standard genome sequencing and annotation.</title>
        <authorList>
            <consortium name="The Broad Institute Genomics Platform"/>
            <consortium name="The Broad Institute Genome Sequencing Center for Infectious Disease"/>
            <person name="Wu L."/>
            <person name="Ma J."/>
        </authorList>
    </citation>
    <scope>NUCLEOTIDE SEQUENCE [LARGE SCALE GENOMIC DNA]</scope>
    <source>
        <strain evidence="8">LMG 29894</strain>
    </source>
</reference>
<feature type="domain" description="HAMP" evidence="6">
    <location>
        <begin position="235"/>
        <end position="288"/>
    </location>
</feature>
<dbReference type="PROSITE" id="PS50111">
    <property type="entry name" value="CHEMOTAXIS_TRANSDUC_2"/>
    <property type="match status" value="1"/>
</dbReference>